<dbReference type="Gene3D" id="2.30.180.10">
    <property type="entry name" value="FAS1 domain"/>
    <property type="match status" value="2"/>
</dbReference>
<evidence type="ECO:0000313" key="3">
    <source>
        <dbReference type="EMBL" id="NDV62858.1"/>
    </source>
</evidence>
<dbReference type="SMART" id="SM00554">
    <property type="entry name" value="FAS1"/>
    <property type="match status" value="2"/>
</dbReference>
<dbReference type="AlphaFoldDB" id="A0A6B2M1Q1"/>
<dbReference type="InterPro" id="IPR036378">
    <property type="entry name" value="FAS1_dom_sf"/>
</dbReference>
<sequence length="320" mass="33649">MKKLLTLAATGLIGFTSVNAEEGELLSIAEVAAYTPESFSTLTAALVTTDLAKTLNSEGAFTIFAPTNAAFDTAAKALLGDESATGLDLLLALDKETLAEILTYHVLPGALLSDDVLASDTFTTVNGADVNRVDTTIVGGQGSSGNLVLELINLEAANGIIHVIDGVLLPPIVEEPVSILETALNTPALSSLVAAVQKANLGWILGSERFNLTVFAPTNDAFDAAARAALGDENATGADLVEALPAWKLRRILLNHILFGDLDSGDVLSKDRYYTLIWSKLTREDLTLFSRNGQGTLIPELIDIEATNGIVHVIDGVLLP</sequence>
<name>A0A6B2M1Q1_9BACT</name>
<evidence type="ECO:0000313" key="4">
    <source>
        <dbReference type="Proteomes" id="UP000478417"/>
    </source>
</evidence>
<feature type="domain" description="FAS1" evidence="2">
    <location>
        <begin position="176"/>
        <end position="318"/>
    </location>
</feature>
<dbReference type="PROSITE" id="PS50213">
    <property type="entry name" value="FAS1"/>
    <property type="match status" value="2"/>
</dbReference>
<feature type="signal peptide" evidence="1">
    <location>
        <begin position="1"/>
        <end position="20"/>
    </location>
</feature>
<dbReference type="InterPro" id="IPR050904">
    <property type="entry name" value="Adhesion/Biosynth-related"/>
</dbReference>
<dbReference type="PANTHER" id="PTHR10900:SF77">
    <property type="entry name" value="FI19380P1"/>
    <property type="match status" value="1"/>
</dbReference>
<dbReference type="Pfam" id="PF02469">
    <property type="entry name" value="Fasciclin"/>
    <property type="match status" value="2"/>
</dbReference>
<proteinExistence type="predicted"/>
<dbReference type="InterPro" id="IPR000782">
    <property type="entry name" value="FAS1_domain"/>
</dbReference>
<dbReference type="SUPFAM" id="SSF82153">
    <property type="entry name" value="FAS1 domain"/>
    <property type="match status" value="2"/>
</dbReference>
<evidence type="ECO:0000259" key="2">
    <source>
        <dbReference type="PROSITE" id="PS50213"/>
    </source>
</evidence>
<protein>
    <submittedName>
        <fullName evidence="3">Fasciclin domain-containing protein</fullName>
    </submittedName>
</protein>
<accession>A0A6B2M1Q1</accession>
<keyword evidence="4" id="KW-1185">Reference proteome</keyword>
<dbReference type="Proteomes" id="UP000478417">
    <property type="component" value="Unassembled WGS sequence"/>
</dbReference>
<dbReference type="PANTHER" id="PTHR10900">
    <property type="entry name" value="PERIOSTIN-RELATED"/>
    <property type="match status" value="1"/>
</dbReference>
<keyword evidence="1" id="KW-0732">Signal</keyword>
<dbReference type="GO" id="GO:0005615">
    <property type="term" value="C:extracellular space"/>
    <property type="evidence" value="ECO:0007669"/>
    <property type="project" value="TreeGrafter"/>
</dbReference>
<feature type="domain" description="FAS1" evidence="2">
    <location>
        <begin position="26"/>
        <end position="168"/>
    </location>
</feature>
<feature type="chain" id="PRO_5025334215" evidence="1">
    <location>
        <begin position="21"/>
        <end position="320"/>
    </location>
</feature>
<evidence type="ECO:0000256" key="1">
    <source>
        <dbReference type="SAM" id="SignalP"/>
    </source>
</evidence>
<comment type="caution">
    <text evidence="3">The sequence shown here is derived from an EMBL/GenBank/DDBJ whole genome shotgun (WGS) entry which is preliminary data.</text>
</comment>
<dbReference type="RefSeq" id="WP_163965463.1">
    <property type="nucleotide sequence ID" value="NZ_JAAGNX010000002.1"/>
</dbReference>
<gene>
    <name evidence="3" type="ORF">G0Q06_10385</name>
</gene>
<reference evidence="3 4" key="1">
    <citation type="submission" date="2020-02" db="EMBL/GenBank/DDBJ databases">
        <title>Albibacoteraceae fam. nov., the first described family within the subdivision 4 Verrucomicrobia.</title>
        <authorList>
            <person name="Xi F."/>
        </authorList>
    </citation>
    <scope>NUCLEOTIDE SEQUENCE [LARGE SCALE GENOMIC DNA]</scope>
    <source>
        <strain evidence="3 4">CK1056</strain>
    </source>
</reference>
<organism evidence="3 4">
    <name type="scientific">Oceanipulchritudo coccoides</name>
    <dbReference type="NCBI Taxonomy" id="2706888"/>
    <lineage>
        <taxon>Bacteria</taxon>
        <taxon>Pseudomonadati</taxon>
        <taxon>Verrucomicrobiota</taxon>
        <taxon>Opitutia</taxon>
        <taxon>Puniceicoccales</taxon>
        <taxon>Oceanipulchritudinaceae</taxon>
        <taxon>Oceanipulchritudo</taxon>
    </lineage>
</organism>
<dbReference type="EMBL" id="JAAGNX010000002">
    <property type="protein sequence ID" value="NDV62858.1"/>
    <property type="molecule type" value="Genomic_DNA"/>
</dbReference>